<dbReference type="OrthoDB" id="2678639at2"/>
<feature type="transmembrane region" description="Helical" evidence="6">
    <location>
        <begin position="35"/>
        <end position="55"/>
    </location>
</feature>
<feature type="transmembrane region" description="Helical" evidence="6">
    <location>
        <begin position="12"/>
        <end position="29"/>
    </location>
</feature>
<comment type="subcellular location">
    <subcellularLocation>
        <location evidence="1">Cell membrane</location>
        <topology evidence="1">Multi-pass membrane protein</topology>
    </subcellularLocation>
</comment>
<keyword evidence="3 6" id="KW-0812">Transmembrane</keyword>
<reference evidence="7 8" key="1">
    <citation type="submission" date="2019-03" db="EMBL/GenBank/DDBJ databases">
        <title>This is whole genome sequence of Paenibacillus sp MS74 strain.</title>
        <authorList>
            <person name="Trinh H.N."/>
        </authorList>
    </citation>
    <scope>NUCLEOTIDE SEQUENCE [LARGE SCALE GENOMIC DNA]</scope>
    <source>
        <strain evidence="7 8">MS74</strain>
    </source>
</reference>
<evidence type="ECO:0000313" key="7">
    <source>
        <dbReference type="EMBL" id="TDF93553.1"/>
    </source>
</evidence>
<evidence type="ECO:0000256" key="4">
    <source>
        <dbReference type="ARBA" id="ARBA00022989"/>
    </source>
</evidence>
<evidence type="ECO:0000256" key="3">
    <source>
        <dbReference type="ARBA" id="ARBA00022692"/>
    </source>
</evidence>
<evidence type="ECO:0000313" key="8">
    <source>
        <dbReference type="Proteomes" id="UP000295636"/>
    </source>
</evidence>
<proteinExistence type="predicted"/>
<evidence type="ECO:0000256" key="2">
    <source>
        <dbReference type="ARBA" id="ARBA00022475"/>
    </source>
</evidence>
<dbReference type="InterPro" id="IPR005598">
    <property type="entry name" value="ATP_synth_I"/>
</dbReference>
<evidence type="ECO:0000256" key="1">
    <source>
        <dbReference type="ARBA" id="ARBA00004651"/>
    </source>
</evidence>
<gene>
    <name evidence="7" type="ORF">E1757_26870</name>
</gene>
<dbReference type="GO" id="GO:0005886">
    <property type="term" value="C:plasma membrane"/>
    <property type="evidence" value="ECO:0007669"/>
    <property type="project" value="UniProtKB-SubCell"/>
</dbReference>
<dbReference type="Pfam" id="PF03899">
    <property type="entry name" value="ATP-synt_I"/>
    <property type="match status" value="1"/>
</dbReference>
<dbReference type="RefSeq" id="WP_133234017.1">
    <property type="nucleotide sequence ID" value="NZ_SMRT01000016.1"/>
</dbReference>
<evidence type="ECO:0000256" key="5">
    <source>
        <dbReference type="ARBA" id="ARBA00023136"/>
    </source>
</evidence>
<keyword evidence="8" id="KW-1185">Reference proteome</keyword>
<keyword evidence="2" id="KW-1003">Cell membrane</keyword>
<feature type="transmembrane region" description="Helical" evidence="6">
    <location>
        <begin position="76"/>
        <end position="96"/>
    </location>
</feature>
<keyword evidence="5 6" id="KW-0472">Membrane</keyword>
<protein>
    <submittedName>
        <fullName evidence="7">ATP synthase subunit I</fullName>
    </submittedName>
</protein>
<accession>A0A4R5KE83</accession>
<comment type="caution">
    <text evidence="7">The sequence shown here is derived from an EMBL/GenBank/DDBJ whole genome shotgun (WGS) entry which is preliminary data.</text>
</comment>
<dbReference type="Proteomes" id="UP000295636">
    <property type="component" value="Unassembled WGS sequence"/>
</dbReference>
<feature type="transmembrane region" description="Helical" evidence="6">
    <location>
        <begin position="102"/>
        <end position="126"/>
    </location>
</feature>
<name>A0A4R5KE83_9BACL</name>
<organism evidence="7 8">
    <name type="scientific">Paenibacillus piri</name>
    <dbReference type="NCBI Taxonomy" id="2547395"/>
    <lineage>
        <taxon>Bacteria</taxon>
        <taxon>Bacillati</taxon>
        <taxon>Bacillota</taxon>
        <taxon>Bacilli</taxon>
        <taxon>Bacillales</taxon>
        <taxon>Paenibacillaceae</taxon>
        <taxon>Paenibacillus</taxon>
    </lineage>
</organism>
<keyword evidence="4 6" id="KW-1133">Transmembrane helix</keyword>
<dbReference type="AlphaFoldDB" id="A0A4R5KE83"/>
<dbReference type="EMBL" id="SMRT01000016">
    <property type="protein sequence ID" value="TDF93553.1"/>
    <property type="molecule type" value="Genomic_DNA"/>
</dbReference>
<evidence type="ECO:0000256" key="6">
    <source>
        <dbReference type="SAM" id="Phobius"/>
    </source>
</evidence>
<sequence>MNDLSAHLKTVQNVFLFFLSFCLAVWAIFVDYRPYLAGLMLGSAASMINARYLAWKIRKLSEKVIAAPSEQKPPRQAGIGFLTRAAIAGLAGLVAVRYPQHVALATTVAGYFFAQLATLVLGIISIKRSNK</sequence>